<feature type="domain" description="CCHC-type" evidence="10">
    <location>
        <begin position="133"/>
        <end position="147"/>
    </location>
</feature>
<evidence type="ECO:0000313" key="12">
    <source>
        <dbReference type="Proteomes" id="UP000027361"/>
    </source>
</evidence>
<dbReference type="RefSeq" id="XP_013242960.1">
    <property type="nucleotide sequence ID" value="XM_013387506.1"/>
</dbReference>
<dbReference type="GO" id="GO:0003723">
    <property type="term" value="F:RNA binding"/>
    <property type="evidence" value="ECO:0007669"/>
    <property type="project" value="TreeGrafter"/>
</dbReference>
<proteinExistence type="predicted"/>
<evidence type="ECO:0000256" key="6">
    <source>
        <dbReference type="ARBA" id="ARBA00022833"/>
    </source>
</evidence>
<dbReference type="GO" id="GO:0008270">
    <property type="term" value="F:zinc ion binding"/>
    <property type="evidence" value="ECO:0007669"/>
    <property type="project" value="UniProtKB-KW"/>
</dbReference>
<dbReference type="GO" id="GO:0071031">
    <property type="term" value="P:nuclear mRNA surveillance of mRNA 3'-end processing"/>
    <property type="evidence" value="ECO:0007669"/>
    <property type="project" value="TreeGrafter"/>
</dbReference>
<dbReference type="STRING" id="1037660.A0A066VXA1"/>
<accession>A0A066VXA1</accession>
<dbReference type="GO" id="GO:0031499">
    <property type="term" value="C:TRAMP complex"/>
    <property type="evidence" value="ECO:0007669"/>
    <property type="project" value="TreeGrafter"/>
</dbReference>
<reference evidence="11 12" key="1">
    <citation type="submission" date="2014-05" db="EMBL/GenBank/DDBJ databases">
        <title>Draft genome sequence of a rare smut relative, Tilletiaria anomala UBC 951.</title>
        <authorList>
            <consortium name="DOE Joint Genome Institute"/>
            <person name="Toome M."/>
            <person name="Kuo A."/>
            <person name="Henrissat B."/>
            <person name="Lipzen A."/>
            <person name="Tritt A."/>
            <person name="Yoshinaga Y."/>
            <person name="Zane M."/>
            <person name="Barry K."/>
            <person name="Grigoriev I.V."/>
            <person name="Spatafora J.W."/>
            <person name="Aimea M.C."/>
        </authorList>
    </citation>
    <scope>NUCLEOTIDE SEQUENCE [LARGE SCALE GENOMIC DNA]</scope>
    <source>
        <strain evidence="11 12">UBC 951</strain>
    </source>
</reference>
<keyword evidence="4" id="KW-0677">Repeat</keyword>
<keyword evidence="5 8" id="KW-0863">Zinc-finger</keyword>
<dbReference type="GO" id="GO:0006397">
    <property type="term" value="P:mRNA processing"/>
    <property type="evidence" value="ECO:0007669"/>
    <property type="project" value="UniProtKB-KW"/>
</dbReference>
<organism evidence="11 12">
    <name type="scientific">Tilletiaria anomala (strain ATCC 24038 / CBS 436.72 / UBC 951)</name>
    <dbReference type="NCBI Taxonomy" id="1037660"/>
    <lineage>
        <taxon>Eukaryota</taxon>
        <taxon>Fungi</taxon>
        <taxon>Dikarya</taxon>
        <taxon>Basidiomycota</taxon>
        <taxon>Ustilaginomycotina</taxon>
        <taxon>Exobasidiomycetes</taxon>
        <taxon>Georgefischeriales</taxon>
        <taxon>Tilletiariaceae</taxon>
        <taxon>Tilletiaria</taxon>
    </lineage>
</organism>
<feature type="region of interest" description="Disordered" evidence="9">
    <location>
        <begin position="372"/>
        <end position="724"/>
    </location>
</feature>
<dbReference type="EMBL" id="JMSN01000047">
    <property type="protein sequence ID" value="KDN44893.1"/>
    <property type="molecule type" value="Genomic_DNA"/>
</dbReference>
<sequence length="724" mass="79002">MANGAGRRKALRRYDSATRAPSDEDPADDLDLNNGDLTFVFDLEGDMDASTGAQRAAPKDPDAANINSTHGDLLLPEHVTITDDHGEQGEGSDDQRGDDDDELGHYDVLGGKGGDSRYYSDDEGEDPKVEDQCAQCMEKGHIKKNCPHILCVACGAFDEHQTRECPVSIMCHRCGLTGHISRACPNSRGPRGMECPRCYSTNHPEAACPTLWRRYRYLSTYDHERERALEAARQGRLQEDQGGRHDDSAGSVSGSDMDEGDGGDRRDYERTLPRPRRDWDPAQRWCYNCARKGNHWGDDCPQVRATMMRATGEPSAFSEWVSHMGPFARDLPPPPPDTSVGGLSSRDFTFGAGPHSNFGNVIDPDALMDGYFSRKNAGKGKGRDPGDRHAQQHNGRGPSSHDQPRRRQPSPPGLPPRAQQGNRRGRPGDWFENRRMQGSSRDIDTERSYEGPYGPGTSRRGDRDNGRILANGRQADFDRNDAITLSSDSDDEDSGSVREIHASEFAGQPANKKARKNKKKKDRGKRSGTPSQGSDSESTAEGAGAAAATESGILQSKSSERNRKKRHSKAVRVERERQREQARTSATATRSLSPISHRSLRERISGGFVRDDGGASLRLPFRIDTRRSRKGSADDKGGNVGIAGGGDDKSSGAGKRKRNKKAHKRNGMQQEAQGTVQQRGEPGFGPFSYDASDRRNRAAAAAASSGGKGTSAAPAPMYKGGYLD</sequence>
<dbReference type="SMART" id="SM00343">
    <property type="entry name" value="ZnF_C2HC"/>
    <property type="match status" value="5"/>
</dbReference>
<dbReference type="HOGENOM" id="CLU_382257_0_0_1"/>
<dbReference type="PANTHER" id="PTHR46543:SF1">
    <property type="entry name" value="ZINC FINGER CCHC DOMAIN-CONTAINING PROTEIN 7"/>
    <property type="match status" value="1"/>
</dbReference>
<dbReference type="PROSITE" id="PS50158">
    <property type="entry name" value="ZF_CCHC"/>
    <property type="match status" value="2"/>
</dbReference>
<feature type="compositionally biased region" description="Low complexity" evidence="9">
    <location>
        <begin position="536"/>
        <end position="552"/>
    </location>
</feature>
<feature type="region of interest" description="Disordered" evidence="9">
    <location>
        <begin position="1"/>
        <end position="126"/>
    </location>
</feature>
<feature type="compositionally biased region" description="Low complexity" evidence="9">
    <location>
        <begin position="698"/>
        <end position="715"/>
    </location>
</feature>
<keyword evidence="7" id="KW-0539">Nucleus</keyword>
<evidence type="ECO:0000256" key="1">
    <source>
        <dbReference type="ARBA" id="ARBA00004123"/>
    </source>
</evidence>
<evidence type="ECO:0000256" key="7">
    <source>
        <dbReference type="ARBA" id="ARBA00023242"/>
    </source>
</evidence>
<evidence type="ECO:0000259" key="10">
    <source>
        <dbReference type="PROSITE" id="PS50158"/>
    </source>
</evidence>
<dbReference type="GO" id="GO:0071037">
    <property type="term" value="P:nuclear polyadenylation-dependent snRNA catabolic process"/>
    <property type="evidence" value="ECO:0007669"/>
    <property type="project" value="TreeGrafter"/>
</dbReference>
<evidence type="ECO:0000256" key="5">
    <source>
        <dbReference type="ARBA" id="ARBA00022771"/>
    </source>
</evidence>
<evidence type="ECO:0000256" key="4">
    <source>
        <dbReference type="ARBA" id="ARBA00022737"/>
    </source>
</evidence>
<dbReference type="GO" id="GO:0071039">
    <property type="term" value="P:nuclear polyadenylation-dependent CUT catabolic process"/>
    <property type="evidence" value="ECO:0007669"/>
    <property type="project" value="TreeGrafter"/>
</dbReference>
<feature type="compositionally biased region" description="Basic residues" evidence="9">
    <location>
        <begin position="654"/>
        <end position="666"/>
    </location>
</feature>
<feature type="compositionally biased region" description="Polar residues" evidence="9">
    <location>
        <begin position="584"/>
        <end position="596"/>
    </location>
</feature>
<dbReference type="OrthoDB" id="7608935at2759"/>
<dbReference type="InterPro" id="IPR051644">
    <property type="entry name" value="TRAMP_AT-DNA-binding"/>
</dbReference>
<feature type="compositionally biased region" description="Basic and acidic residues" evidence="9">
    <location>
        <begin position="571"/>
        <end position="582"/>
    </location>
</feature>
<evidence type="ECO:0000256" key="8">
    <source>
        <dbReference type="PROSITE-ProRule" id="PRU00047"/>
    </source>
</evidence>
<protein>
    <recommendedName>
        <fullName evidence="10">CCHC-type domain-containing protein</fullName>
    </recommendedName>
</protein>
<feature type="compositionally biased region" description="Basic and acidic residues" evidence="9">
    <location>
        <begin position="621"/>
        <end position="637"/>
    </location>
</feature>
<comment type="caution">
    <text evidence="11">The sequence shown here is derived from an EMBL/GenBank/DDBJ whole genome shotgun (WGS) entry which is preliminary data.</text>
</comment>
<feature type="region of interest" description="Disordered" evidence="9">
    <location>
        <begin position="229"/>
        <end position="275"/>
    </location>
</feature>
<evidence type="ECO:0000256" key="2">
    <source>
        <dbReference type="ARBA" id="ARBA00022664"/>
    </source>
</evidence>
<dbReference type="SUPFAM" id="SSF57756">
    <property type="entry name" value="Retrovirus zinc finger-like domains"/>
    <property type="match status" value="1"/>
</dbReference>
<evidence type="ECO:0000256" key="9">
    <source>
        <dbReference type="SAM" id="MobiDB-lite"/>
    </source>
</evidence>
<feature type="compositionally biased region" description="Basic and acidic residues" evidence="9">
    <location>
        <begin position="381"/>
        <end position="390"/>
    </location>
</feature>
<comment type="subcellular location">
    <subcellularLocation>
        <location evidence="1">Nucleus</location>
    </subcellularLocation>
</comment>
<feature type="compositionally biased region" description="Acidic residues" evidence="9">
    <location>
        <begin position="90"/>
        <end position="102"/>
    </location>
</feature>
<feature type="compositionally biased region" description="Basic residues" evidence="9">
    <location>
        <begin position="512"/>
        <end position="526"/>
    </location>
</feature>
<dbReference type="Proteomes" id="UP000027361">
    <property type="component" value="Unassembled WGS sequence"/>
</dbReference>
<feature type="region of interest" description="Disordered" evidence="9">
    <location>
        <begin position="327"/>
        <end position="348"/>
    </location>
</feature>
<feature type="compositionally biased region" description="Polar residues" evidence="9">
    <location>
        <begin position="668"/>
        <end position="678"/>
    </location>
</feature>
<dbReference type="InterPro" id="IPR001878">
    <property type="entry name" value="Znf_CCHC"/>
</dbReference>
<feature type="compositionally biased region" description="Basic and acidic residues" evidence="9">
    <location>
        <begin position="262"/>
        <end position="275"/>
    </location>
</feature>
<dbReference type="GO" id="GO:0071038">
    <property type="term" value="P:TRAMP-dependent tRNA surveillance pathway"/>
    <property type="evidence" value="ECO:0007669"/>
    <property type="project" value="TreeGrafter"/>
</dbReference>
<dbReference type="AlphaFoldDB" id="A0A066VXA1"/>
<feature type="compositionally biased region" description="Basic and acidic residues" evidence="9">
    <location>
        <begin position="114"/>
        <end position="126"/>
    </location>
</feature>
<dbReference type="PANTHER" id="PTHR46543">
    <property type="entry name" value="ZINC FINGER CCHC DOMAIN-CONTAINING PROTEIN 7"/>
    <property type="match status" value="1"/>
</dbReference>
<dbReference type="GO" id="GO:0071036">
    <property type="term" value="P:nuclear polyadenylation-dependent snoRNA catabolic process"/>
    <property type="evidence" value="ECO:0007669"/>
    <property type="project" value="TreeGrafter"/>
</dbReference>
<gene>
    <name evidence="11" type="ORF">K437DRAFT_268622</name>
</gene>
<feature type="compositionally biased region" description="Basic and acidic residues" evidence="9">
    <location>
        <begin position="426"/>
        <end position="449"/>
    </location>
</feature>
<name>A0A066VXA1_TILAU</name>
<evidence type="ECO:0000256" key="3">
    <source>
        <dbReference type="ARBA" id="ARBA00022723"/>
    </source>
</evidence>
<evidence type="ECO:0000313" key="11">
    <source>
        <dbReference type="EMBL" id="KDN44893.1"/>
    </source>
</evidence>
<feature type="domain" description="CCHC-type" evidence="10">
    <location>
        <begin position="171"/>
        <end position="186"/>
    </location>
</feature>
<keyword evidence="3" id="KW-0479">Metal-binding</keyword>
<keyword evidence="12" id="KW-1185">Reference proteome</keyword>
<dbReference type="Gene3D" id="4.10.60.10">
    <property type="entry name" value="Zinc finger, CCHC-type"/>
    <property type="match status" value="2"/>
</dbReference>
<keyword evidence="2" id="KW-0507">mRNA processing</keyword>
<dbReference type="InterPro" id="IPR036875">
    <property type="entry name" value="Znf_CCHC_sf"/>
</dbReference>
<keyword evidence="6" id="KW-0862">Zinc</keyword>
<feature type="compositionally biased region" description="Basic and acidic residues" evidence="9">
    <location>
        <begin position="599"/>
        <end position="613"/>
    </location>
</feature>
<feature type="compositionally biased region" description="Basic and acidic residues" evidence="9">
    <location>
        <begin position="236"/>
        <end position="248"/>
    </location>
</feature>
<dbReference type="GO" id="GO:0071035">
    <property type="term" value="P:nuclear polyadenylation-dependent rRNA catabolic process"/>
    <property type="evidence" value="ECO:0007669"/>
    <property type="project" value="TreeGrafter"/>
</dbReference>
<feature type="compositionally biased region" description="Basic residues" evidence="9">
    <location>
        <begin position="1"/>
        <end position="11"/>
    </location>
</feature>
<dbReference type="InParanoid" id="A0A066VXA1"/>
<dbReference type="GeneID" id="25266040"/>